<protein>
    <submittedName>
        <fullName evidence="1">Uncharacterized protein</fullName>
    </submittedName>
</protein>
<dbReference type="EMBL" id="BPVZ01000169">
    <property type="protein sequence ID" value="GKV43472.1"/>
    <property type="molecule type" value="Genomic_DNA"/>
</dbReference>
<sequence length="73" mass="7741">MSSSGKKSPALSPLAAASSTKMLSQLPSVATRWRSSTATTALSVRVLVAPLLGPTSTLWMSLTVVRFPYPRVH</sequence>
<evidence type="ECO:0000313" key="2">
    <source>
        <dbReference type="Proteomes" id="UP001054252"/>
    </source>
</evidence>
<gene>
    <name evidence="1" type="ORF">SLEP1_g50761</name>
</gene>
<accession>A0AAV5M1Z0</accession>
<dbReference type="AlphaFoldDB" id="A0AAV5M1Z0"/>
<dbReference type="Proteomes" id="UP001054252">
    <property type="component" value="Unassembled WGS sequence"/>
</dbReference>
<proteinExistence type="predicted"/>
<reference evidence="1 2" key="1">
    <citation type="journal article" date="2021" name="Commun. Biol.">
        <title>The genome of Shorea leprosula (Dipterocarpaceae) highlights the ecological relevance of drought in aseasonal tropical rainforests.</title>
        <authorList>
            <person name="Ng K.K.S."/>
            <person name="Kobayashi M.J."/>
            <person name="Fawcett J.A."/>
            <person name="Hatakeyama M."/>
            <person name="Paape T."/>
            <person name="Ng C.H."/>
            <person name="Ang C.C."/>
            <person name="Tnah L.H."/>
            <person name="Lee C.T."/>
            <person name="Nishiyama T."/>
            <person name="Sese J."/>
            <person name="O'Brien M.J."/>
            <person name="Copetti D."/>
            <person name="Mohd Noor M.I."/>
            <person name="Ong R.C."/>
            <person name="Putra M."/>
            <person name="Sireger I.Z."/>
            <person name="Indrioko S."/>
            <person name="Kosugi Y."/>
            <person name="Izuno A."/>
            <person name="Isagi Y."/>
            <person name="Lee S.L."/>
            <person name="Shimizu K.K."/>
        </authorList>
    </citation>
    <scope>NUCLEOTIDE SEQUENCE [LARGE SCALE GENOMIC DNA]</scope>
    <source>
        <strain evidence="1">214</strain>
    </source>
</reference>
<keyword evidence="2" id="KW-1185">Reference proteome</keyword>
<evidence type="ECO:0000313" key="1">
    <source>
        <dbReference type="EMBL" id="GKV43472.1"/>
    </source>
</evidence>
<name>A0AAV5M1Z0_9ROSI</name>
<comment type="caution">
    <text evidence="1">The sequence shown here is derived from an EMBL/GenBank/DDBJ whole genome shotgun (WGS) entry which is preliminary data.</text>
</comment>
<organism evidence="1 2">
    <name type="scientific">Rubroshorea leprosula</name>
    <dbReference type="NCBI Taxonomy" id="152421"/>
    <lineage>
        <taxon>Eukaryota</taxon>
        <taxon>Viridiplantae</taxon>
        <taxon>Streptophyta</taxon>
        <taxon>Embryophyta</taxon>
        <taxon>Tracheophyta</taxon>
        <taxon>Spermatophyta</taxon>
        <taxon>Magnoliopsida</taxon>
        <taxon>eudicotyledons</taxon>
        <taxon>Gunneridae</taxon>
        <taxon>Pentapetalae</taxon>
        <taxon>rosids</taxon>
        <taxon>malvids</taxon>
        <taxon>Malvales</taxon>
        <taxon>Dipterocarpaceae</taxon>
        <taxon>Rubroshorea</taxon>
    </lineage>
</organism>